<dbReference type="GO" id="GO:0033540">
    <property type="term" value="P:fatty acid beta-oxidation using acyl-CoA oxidase"/>
    <property type="evidence" value="ECO:0007669"/>
    <property type="project" value="InterPro"/>
</dbReference>
<dbReference type="AlphaFoldDB" id="A0A7N4P7Q5"/>
<dbReference type="CDD" id="cd01150">
    <property type="entry name" value="AXO"/>
    <property type="match status" value="1"/>
</dbReference>
<reference evidence="23 24" key="1">
    <citation type="journal article" date="2011" name="Proc. Natl. Acad. Sci. U.S.A.">
        <title>Genetic diversity and population structure of the endangered marsupial Sarcophilus harrisii (Tasmanian devil).</title>
        <authorList>
            <person name="Miller W."/>
            <person name="Hayes V.M."/>
            <person name="Ratan A."/>
            <person name="Petersen D.C."/>
            <person name="Wittekindt N.E."/>
            <person name="Miller J."/>
            <person name="Walenz B."/>
            <person name="Knight J."/>
            <person name="Qi J."/>
            <person name="Zhao F."/>
            <person name="Wang Q."/>
            <person name="Bedoya-Reina O.C."/>
            <person name="Katiyar N."/>
            <person name="Tomsho L.P."/>
            <person name="Kasson L.M."/>
            <person name="Hardie R.A."/>
            <person name="Woodbridge P."/>
            <person name="Tindall E.A."/>
            <person name="Bertelsen M.F."/>
            <person name="Dixon D."/>
            <person name="Pyecroft S."/>
            <person name="Helgen K.M."/>
            <person name="Lesk A.M."/>
            <person name="Pringle T.H."/>
            <person name="Patterson N."/>
            <person name="Zhang Y."/>
            <person name="Kreiss A."/>
            <person name="Woods G.M."/>
            <person name="Jones M.E."/>
            <person name="Schuster S.C."/>
        </authorList>
    </citation>
    <scope>NUCLEOTIDE SEQUENCE [LARGE SCALE GENOMIC DNA]</scope>
</reference>
<organism evidence="23 24">
    <name type="scientific">Sarcophilus harrisii</name>
    <name type="common">Tasmanian devil</name>
    <name type="synonym">Sarcophilus laniarius</name>
    <dbReference type="NCBI Taxonomy" id="9305"/>
    <lineage>
        <taxon>Eukaryota</taxon>
        <taxon>Metazoa</taxon>
        <taxon>Chordata</taxon>
        <taxon>Craniata</taxon>
        <taxon>Vertebrata</taxon>
        <taxon>Euteleostomi</taxon>
        <taxon>Mammalia</taxon>
        <taxon>Metatheria</taxon>
        <taxon>Dasyuromorphia</taxon>
        <taxon>Dasyuridae</taxon>
        <taxon>Sarcophilus</taxon>
    </lineage>
</organism>
<dbReference type="Proteomes" id="UP000007648">
    <property type="component" value="Unassembled WGS sequence"/>
</dbReference>
<dbReference type="FunFam" id="1.20.140.10:FF:000010">
    <property type="entry name" value="Acyl-coenzyme A oxidase"/>
    <property type="match status" value="1"/>
</dbReference>
<dbReference type="Pfam" id="PF22924">
    <property type="entry name" value="ACOX_C_alpha1"/>
    <property type="match status" value="1"/>
</dbReference>
<comment type="function">
    <text evidence="16">Oxidizes the CoA-esters of 2-methyl-branched fatty acids.</text>
</comment>
<evidence type="ECO:0000256" key="14">
    <source>
        <dbReference type="ARBA" id="ARBA00048405"/>
    </source>
</evidence>
<keyword evidence="5 17" id="KW-0285">Flavoprotein</keyword>
<dbReference type="FunCoup" id="A0A7N4P7Q5">
    <property type="interactions" value="1574"/>
</dbReference>
<dbReference type="GO" id="GO:0005777">
    <property type="term" value="C:peroxisome"/>
    <property type="evidence" value="ECO:0007669"/>
    <property type="project" value="UniProtKB-SubCell"/>
</dbReference>
<dbReference type="InterPro" id="IPR009100">
    <property type="entry name" value="AcylCoA_DH/oxidase_NM_dom_sf"/>
</dbReference>
<dbReference type="Gene3D" id="2.40.110.10">
    <property type="entry name" value="Butyryl-CoA Dehydrogenase, subunit A, domain 2"/>
    <property type="match status" value="1"/>
</dbReference>
<dbReference type="GO" id="GO:0005504">
    <property type="term" value="F:fatty acid binding"/>
    <property type="evidence" value="ECO:0007669"/>
    <property type="project" value="InterPro"/>
</dbReference>
<comment type="catalytic activity">
    <reaction evidence="12">
        <text>hexadecanedioyl-CoA + O2 = (2E)-hexadecenedioyl-CoA + H2O2</text>
        <dbReference type="Rhea" id="RHEA:40275"/>
        <dbReference type="ChEBI" id="CHEBI:15379"/>
        <dbReference type="ChEBI" id="CHEBI:16240"/>
        <dbReference type="ChEBI" id="CHEBI:77075"/>
        <dbReference type="ChEBI" id="CHEBI:77085"/>
    </reaction>
    <physiologicalReaction direction="left-to-right" evidence="12">
        <dbReference type="Rhea" id="RHEA:40276"/>
    </physiologicalReaction>
</comment>
<comment type="pathway">
    <text evidence="3">Lipid metabolism; peroxisomal fatty acid beta-oxidation.</text>
</comment>
<feature type="binding site" evidence="19">
    <location>
        <position position="159"/>
    </location>
    <ligand>
        <name>FAD</name>
        <dbReference type="ChEBI" id="CHEBI:57692"/>
    </ligand>
</feature>
<protein>
    <recommendedName>
        <fullName evidence="17">Acyl-coenzyme A oxidase</fullName>
    </recommendedName>
</protein>
<evidence type="ECO:0000256" key="2">
    <source>
        <dbReference type="ARBA" id="ARBA00004275"/>
    </source>
</evidence>
<dbReference type="SUPFAM" id="SSF47203">
    <property type="entry name" value="Acyl-CoA dehydrogenase C-terminal domain-like"/>
    <property type="match status" value="2"/>
</dbReference>
<evidence type="ECO:0000313" key="23">
    <source>
        <dbReference type="Ensembl" id="ENSSHAP00000033488.1"/>
    </source>
</evidence>
<dbReference type="Pfam" id="PF01756">
    <property type="entry name" value="ACOX"/>
    <property type="match status" value="1"/>
</dbReference>
<comment type="catalytic activity">
    <reaction evidence="13">
        <text>hexadecanoyl-CoA + O2 = (2E)-hexadecenoyl-CoA + H2O2</text>
        <dbReference type="Rhea" id="RHEA:40167"/>
        <dbReference type="ChEBI" id="CHEBI:15379"/>
        <dbReference type="ChEBI" id="CHEBI:16240"/>
        <dbReference type="ChEBI" id="CHEBI:57379"/>
        <dbReference type="ChEBI" id="CHEBI:61526"/>
    </reaction>
    <physiologicalReaction direction="left-to-right" evidence="13">
        <dbReference type="Rhea" id="RHEA:40168"/>
    </physiologicalReaction>
</comment>
<dbReference type="InParanoid" id="A0A7N4P7Q5"/>
<comment type="subcellular location">
    <subcellularLocation>
        <location evidence="2">Peroxisome</location>
    </subcellularLocation>
</comment>
<comment type="catalytic activity">
    <reaction evidence="15">
        <text>(2S)-pristanoyl-CoA + O2 = (2E)-pristenoyl-CoA + H2O2</text>
        <dbReference type="Rhea" id="RHEA:40459"/>
        <dbReference type="ChEBI" id="CHEBI:15379"/>
        <dbReference type="ChEBI" id="CHEBI:16240"/>
        <dbReference type="ChEBI" id="CHEBI:77099"/>
        <dbReference type="ChEBI" id="CHEBI:77293"/>
    </reaction>
    <physiologicalReaction direction="left-to-right" evidence="15">
        <dbReference type="Rhea" id="RHEA:40460"/>
    </physiologicalReaction>
</comment>
<keyword evidence="24" id="KW-1185">Reference proteome</keyword>
<keyword evidence="6 17" id="KW-0274">FAD</keyword>
<dbReference type="InterPro" id="IPR055060">
    <property type="entry name" value="ACOX_C_alpha1"/>
</dbReference>
<evidence type="ECO:0000256" key="11">
    <source>
        <dbReference type="ARBA" id="ARBA00036397"/>
    </source>
</evidence>
<evidence type="ECO:0000256" key="13">
    <source>
        <dbReference type="ARBA" id="ARBA00036893"/>
    </source>
</evidence>
<comment type="similarity">
    <text evidence="4 17">Belongs to the acyl-CoA oxidase family.</text>
</comment>
<evidence type="ECO:0000256" key="16">
    <source>
        <dbReference type="ARBA" id="ARBA00059159"/>
    </source>
</evidence>
<evidence type="ECO:0000256" key="9">
    <source>
        <dbReference type="ARBA" id="ARBA00023098"/>
    </source>
</evidence>
<dbReference type="InterPro" id="IPR034171">
    <property type="entry name" value="ACO"/>
</dbReference>
<accession>A0A7N4P7Q5</accession>
<keyword evidence="9" id="KW-0443">Lipid metabolism</keyword>
<dbReference type="SUPFAM" id="SSF56645">
    <property type="entry name" value="Acyl-CoA dehydrogenase NM domain-like"/>
    <property type="match status" value="1"/>
</dbReference>
<dbReference type="PANTHER" id="PTHR10909">
    <property type="entry name" value="ELECTRON TRANSPORT OXIDOREDUCTASE"/>
    <property type="match status" value="1"/>
</dbReference>
<evidence type="ECO:0000313" key="24">
    <source>
        <dbReference type="Proteomes" id="UP000007648"/>
    </source>
</evidence>
<evidence type="ECO:0000259" key="21">
    <source>
        <dbReference type="Pfam" id="PF02770"/>
    </source>
</evidence>
<comment type="cofactor">
    <cofactor evidence="1">
        <name>FAD</name>
        <dbReference type="ChEBI" id="CHEBI:57692"/>
    </cofactor>
</comment>
<proteinExistence type="inferred from homology"/>
<keyword evidence="7" id="KW-0276">Fatty acid metabolism</keyword>
<evidence type="ECO:0000256" key="12">
    <source>
        <dbReference type="ARBA" id="ARBA00036704"/>
    </source>
</evidence>
<evidence type="ECO:0000256" key="7">
    <source>
        <dbReference type="ARBA" id="ARBA00022832"/>
    </source>
</evidence>
<evidence type="ECO:0000256" key="10">
    <source>
        <dbReference type="ARBA" id="ARBA00023140"/>
    </source>
</evidence>
<dbReference type="FunFam" id="2.40.110.10:FF:000005">
    <property type="entry name" value="Acyl-coenzyme A oxidase"/>
    <property type="match status" value="1"/>
</dbReference>
<evidence type="ECO:0000256" key="17">
    <source>
        <dbReference type="PIRNR" id="PIRNR000168"/>
    </source>
</evidence>
<evidence type="ECO:0000256" key="1">
    <source>
        <dbReference type="ARBA" id="ARBA00001974"/>
    </source>
</evidence>
<evidence type="ECO:0000256" key="8">
    <source>
        <dbReference type="ARBA" id="ARBA00023002"/>
    </source>
</evidence>
<name>A0A7N4P7Q5_SARHA</name>
<dbReference type="InterPro" id="IPR036250">
    <property type="entry name" value="AcylCo_DH-like_C"/>
</dbReference>
<dbReference type="GO" id="GO:0055088">
    <property type="term" value="P:lipid homeostasis"/>
    <property type="evidence" value="ECO:0007669"/>
    <property type="project" value="TreeGrafter"/>
</dbReference>
<evidence type="ECO:0000256" key="3">
    <source>
        <dbReference type="ARBA" id="ARBA00004846"/>
    </source>
</evidence>
<reference evidence="23" key="2">
    <citation type="submission" date="2025-08" db="UniProtKB">
        <authorList>
            <consortium name="Ensembl"/>
        </authorList>
    </citation>
    <scope>IDENTIFICATION</scope>
</reference>
<comment type="catalytic activity">
    <reaction evidence="14">
        <text>tetracosanoyl-CoA + O2 = (2E)-tetracosenoyl-CoA + H2O2</text>
        <dbReference type="Rhea" id="RHEA:40319"/>
        <dbReference type="ChEBI" id="CHEBI:15379"/>
        <dbReference type="ChEBI" id="CHEBI:16240"/>
        <dbReference type="ChEBI" id="CHEBI:65052"/>
        <dbReference type="ChEBI" id="CHEBI:74693"/>
    </reaction>
    <physiologicalReaction direction="left-to-right" evidence="14">
        <dbReference type="Rhea" id="RHEA:40320"/>
    </physiologicalReaction>
</comment>
<evidence type="ECO:0000259" key="20">
    <source>
        <dbReference type="Pfam" id="PF01756"/>
    </source>
</evidence>
<dbReference type="InterPro" id="IPR002655">
    <property type="entry name" value="Acyl-CoA_oxidase_C"/>
</dbReference>
<evidence type="ECO:0000256" key="19">
    <source>
        <dbReference type="PIRSR" id="PIRSR000168-2"/>
    </source>
</evidence>
<keyword evidence="10" id="KW-0576">Peroxisome</keyword>
<dbReference type="GeneTree" id="ENSGT00940000159423"/>
<feature type="domain" description="Acyl-CoA oxidase/dehydrogenase middle" evidence="21">
    <location>
        <begin position="155"/>
        <end position="266"/>
    </location>
</feature>
<evidence type="ECO:0000256" key="4">
    <source>
        <dbReference type="ARBA" id="ARBA00006288"/>
    </source>
</evidence>
<dbReference type="FunFam" id="1.20.140.10:FF:000007">
    <property type="entry name" value="Acyl-coenzyme A oxidase"/>
    <property type="match status" value="1"/>
</dbReference>
<sequence>MTPNSKRNDYNQSSQNALLPDLPKGPLCIYREKSSFSWKELLLFLEGEDMIIFKKRIFSAFENDPLFAHHPGEELPIEKYRELNFLRCKRLFEYDFLNVREMIKNPLKIFMLINCLGMYDWSLSIKYFLNIYVISGSQRHMHFIQKTLNMEIFGCFALTEVSHGSNTKAIRTTAQYDPTTQEFIINSPDFEASKFSIGNMAKNATHAVVYAQLYTPGGQCHGLHSFVVQIRDPKTLLPMPGIMVGDIGKKLGQNGLDNGFTMFHNVRIPRENLLNRTGDVTPEGVYNASIKDFQQRFVASLFSLSPGRVSVIGMSVVNLKLALSIAIRFSATRRQFGPSDGDEIPVLEYQMQQWRLIPYLAAAYALDHFAKTLFEDMIEFQKGLLQNDKSIRQAELGYEVHALASAGKPLASWTAQQGAQECREACGGHGYLSMNHLGDIRNDNDPNCTYEGDNNVLLQQTSNYLLRYFRNRHQDKTRIKTPLESINFLADFKDILGQKFMISRVEDCMDSSVSLAAYKWLVCYLLRESYEKLNQERKSGSGDFEARNNCQAYYCHSLALVFIEHTVLQRYHEYTHQSSIPAPLQLVLSRLSALYGLWSLSQHMGVLYQDGYFSGEQAGKALPSLQIFVFKQLKDDAVALVDVIAPPDFILNSPIGRANGELYKNLWTTVLQGKNVLERASWWAEFSAYKPTIGSLTSKL</sequence>
<dbReference type="InterPro" id="IPR046373">
    <property type="entry name" value="Acyl-CoA_Oxase/DH_mid-dom_sf"/>
</dbReference>
<evidence type="ECO:0000256" key="18">
    <source>
        <dbReference type="PIRSR" id="PIRSR000168-1"/>
    </source>
</evidence>
<dbReference type="InterPro" id="IPR006091">
    <property type="entry name" value="Acyl-CoA_Oxase/DH_mid-dom"/>
</dbReference>
<keyword evidence="8" id="KW-0560">Oxidoreductase</keyword>
<dbReference type="PIRSF" id="PIRSF000168">
    <property type="entry name" value="Acyl-CoA_oxidase"/>
    <property type="match status" value="1"/>
</dbReference>
<dbReference type="InterPro" id="IPR012258">
    <property type="entry name" value="Acyl-CoA_oxidase"/>
</dbReference>
<feature type="domain" description="Acyl-CoA oxidase C-alpha1" evidence="22">
    <location>
        <begin position="304"/>
        <end position="466"/>
    </location>
</feature>
<evidence type="ECO:0000256" key="15">
    <source>
        <dbReference type="ARBA" id="ARBA00053000"/>
    </source>
</evidence>
<dbReference type="GO" id="GO:0071949">
    <property type="term" value="F:FAD binding"/>
    <property type="evidence" value="ECO:0007669"/>
    <property type="project" value="InterPro"/>
</dbReference>
<dbReference type="PANTHER" id="PTHR10909:SF390">
    <property type="entry name" value="PEROXISOMAL ACYL-COENZYME A OXIDASE 3"/>
    <property type="match status" value="1"/>
</dbReference>
<feature type="binding site" evidence="19">
    <location>
        <position position="198"/>
    </location>
    <ligand>
        <name>FAD</name>
        <dbReference type="ChEBI" id="CHEBI:57692"/>
    </ligand>
</feature>
<dbReference type="GO" id="GO:0016402">
    <property type="term" value="F:pristanoyl-CoA oxidase activity"/>
    <property type="evidence" value="ECO:0007669"/>
    <property type="project" value="TreeGrafter"/>
</dbReference>
<dbReference type="Pfam" id="PF02770">
    <property type="entry name" value="Acyl-CoA_dh_M"/>
    <property type="match status" value="1"/>
</dbReference>
<feature type="domain" description="Acyl-CoA oxidase C-terminal" evidence="20">
    <location>
        <begin position="512"/>
        <end position="687"/>
    </location>
</feature>
<gene>
    <name evidence="23" type="primary">LOC100926515</name>
</gene>
<dbReference type="Ensembl" id="ENSSHAT00000025490.1">
    <property type="protein sequence ID" value="ENSSHAP00000033488.1"/>
    <property type="gene ID" value="ENSSHAG00000016195.2"/>
</dbReference>
<evidence type="ECO:0000259" key="22">
    <source>
        <dbReference type="Pfam" id="PF22924"/>
    </source>
</evidence>
<dbReference type="Gene3D" id="1.20.140.10">
    <property type="entry name" value="Butyryl-CoA Dehydrogenase, subunit A, domain 3"/>
    <property type="match status" value="2"/>
</dbReference>
<reference evidence="23" key="3">
    <citation type="submission" date="2025-09" db="UniProtKB">
        <authorList>
            <consortium name="Ensembl"/>
        </authorList>
    </citation>
    <scope>IDENTIFICATION</scope>
</reference>
<evidence type="ECO:0000256" key="5">
    <source>
        <dbReference type="ARBA" id="ARBA00022630"/>
    </source>
</evidence>
<feature type="active site" description="Proton acceptor" evidence="18">
    <location>
        <position position="451"/>
    </location>
</feature>
<comment type="catalytic activity">
    <reaction evidence="11">
        <text>a 2,3-saturated acyl-CoA + O2 = a (2E)-enoyl-CoA + H2O2</text>
        <dbReference type="Rhea" id="RHEA:38959"/>
        <dbReference type="ChEBI" id="CHEBI:15379"/>
        <dbReference type="ChEBI" id="CHEBI:16240"/>
        <dbReference type="ChEBI" id="CHEBI:58856"/>
        <dbReference type="ChEBI" id="CHEBI:65111"/>
        <dbReference type="EC" id="1.3.3.6"/>
    </reaction>
    <physiologicalReaction direction="left-to-right" evidence="11">
        <dbReference type="Rhea" id="RHEA:38960"/>
    </physiologicalReaction>
</comment>
<evidence type="ECO:0000256" key="6">
    <source>
        <dbReference type="ARBA" id="ARBA00022827"/>
    </source>
</evidence>